<reference evidence="1 2" key="1">
    <citation type="submission" date="2019-10" db="EMBL/GenBank/DDBJ databases">
        <authorList>
            <person name="Blom J."/>
        </authorList>
    </citation>
    <scope>NUCLEOTIDE SEQUENCE [LARGE SCALE GENOMIC DNA]</scope>
    <source>
        <strain evidence="1 2">ES3154-GLU</strain>
    </source>
</reference>
<keyword evidence="2" id="KW-1185">Reference proteome</keyword>
<proteinExistence type="predicted"/>
<accession>A0A6I8MCD8</accession>
<dbReference type="GO" id="GO:0002161">
    <property type="term" value="F:aminoacyl-tRNA deacylase activity"/>
    <property type="evidence" value="ECO:0007669"/>
    <property type="project" value="InterPro"/>
</dbReference>
<name>A0A6I8MCD8_9FUSO</name>
<dbReference type="Proteomes" id="UP000419017">
    <property type="component" value="Unassembled WGS sequence"/>
</dbReference>
<organism evidence="1 2">
    <name type="scientific">Oceanivirga miroungae</name>
    <dbReference type="NCBI Taxonomy" id="1130046"/>
    <lineage>
        <taxon>Bacteria</taxon>
        <taxon>Fusobacteriati</taxon>
        <taxon>Fusobacteriota</taxon>
        <taxon>Fusobacteriia</taxon>
        <taxon>Fusobacteriales</taxon>
        <taxon>Leptotrichiaceae</taxon>
        <taxon>Oceanivirga</taxon>
    </lineage>
</organism>
<dbReference type="EMBL" id="CABWIB010000001">
    <property type="protein sequence ID" value="VWL85897.1"/>
    <property type="molecule type" value="Genomic_DNA"/>
</dbReference>
<evidence type="ECO:0000313" key="2">
    <source>
        <dbReference type="Proteomes" id="UP000419017"/>
    </source>
</evidence>
<protein>
    <submittedName>
        <fullName evidence="1">Uncharacterized protein</fullName>
    </submittedName>
</protein>
<dbReference type="Gene3D" id="3.90.960.10">
    <property type="entry name" value="YbaK/aminoacyl-tRNA synthetase-associated domain"/>
    <property type="match status" value="1"/>
</dbReference>
<dbReference type="SUPFAM" id="SSF55826">
    <property type="entry name" value="YbaK/ProRS associated domain"/>
    <property type="match status" value="1"/>
</dbReference>
<sequence length="64" mass="7330">MLEHEPISSVKEFLFTLEGQQVKNIVLKAKKTNNHYFVILHDEKRLSFASSNVIEENLKCIAGV</sequence>
<dbReference type="AlphaFoldDB" id="A0A6I8MCD8"/>
<dbReference type="InterPro" id="IPR036754">
    <property type="entry name" value="YbaK/aa-tRNA-synt-asso_dom_sf"/>
</dbReference>
<gene>
    <name evidence="1" type="ORF">OMES3154_01183</name>
</gene>
<evidence type="ECO:0000313" key="1">
    <source>
        <dbReference type="EMBL" id="VWL85897.1"/>
    </source>
</evidence>